<evidence type="ECO:0000313" key="5">
    <source>
        <dbReference type="Proteomes" id="UP000726737"/>
    </source>
</evidence>
<keyword evidence="2" id="KW-1133">Transmembrane helix</keyword>
<feature type="transmembrane region" description="Helical" evidence="2">
    <location>
        <begin position="457"/>
        <end position="477"/>
    </location>
</feature>
<evidence type="ECO:0000313" key="4">
    <source>
        <dbReference type="EMBL" id="KAG0253580.1"/>
    </source>
</evidence>
<name>A0A9P6PWH8_9FUNG</name>
<organism evidence="4 5">
    <name type="scientific">Mortierella polycephala</name>
    <dbReference type="NCBI Taxonomy" id="41804"/>
    <lineage>
        <taxon>Eukaryota</taxon>
        <taxon>Fungi</taxon>
        <taxon>Fungi incertae sedis</taxon>
        <taxon>Mucoromycota</taxon>
        <taxon>Mortierellomycotina</taxon>
        <taxon>Mortierellomycetes</taxon>
        <taxon>Mortierellales</taxon>
        <taxon>Mortierellaceae</taxon>
        <taxon>Mortierella</taxon>
    </lineage>
</organism>
<feature type="chain" id="PRO_5040391062" evidence="3">
    <location>
        <begin position="25"/>
        <end position="502"/>
    </location>
</feature>
<dbReference type="OrthoDB" id="409848at2759"/>
<keyword evidence="3" id="KW-0732">Signal</keyword>
<keyword evidence="2" id="KW-0812">Transmembrane</keyword>
<feature type="signal peptide" evidence="3">
    <location>
        <begin position="1"/>
        <end position="24"/>
    </location>
</feature>
<comment type="caution">
    <text evidence="4">The sequence shown here is derived from an EMBL/GenBank/DDBJ whole genome shotgun (WGS) entry which is preliminary data.</text>
</comment>
<gene>
    <name evidence="4" type="ORF">BG011_006299</name>
</gene>
<feature type="compositionally biased region" description="Gly residues" evidence="1">
    <location>
        <begin position="432"/>
        <end position="452"/>
    </location>
</feature>
<protein>
    <submittedName>
        <fullName evidence="4">Uncharacterized protein</fullName>
    </submittedName>
</protein>
<dbReference type="AlphaFoldDB" id="A0A9P6PWH8"/>
<dbReference type="EMBL" id="JAAAJA010000451">
    <property type="protein sequence ID" value="KAG0253580.1"/>
    <property type="molecule type" value="Genomic_DNA"/>
</dbReference>
<proteinExistence type="predicted"/>
<evidence type="ECO:0000256" key="1">
    <source>
        <dbReference type="SAM" id="MobiDB-lite"/>
    </source>
</evidence>
<evidence type="ECO:0000256" key="2">
    <source>
        <dbReference type="SAM" id="Phobius"/>
    </source>
</evidence>
<evidence type="ECO:0000256" key="3">
    <source>
        <dbReference type="SAM" id="SignalP"/>
    </source>
</evidence>
<accession>A0A9P6PWH8</accession>
<feature type="region of interest" description="Disordered" evidence="1">
    <location>
        <begin position="418"/>
        <end position="452"/>
    </location>
</feature>
<keyword evidence="5" id="KW-1185">Reference proteome</keyword>
<reference evidence="4" key="1">
    <citation type="journal article" date="2020" name="Fungal Divers.">
        <title>Resolving the Mortierellaceae phylogeny through synthesis of multi-gene phylogenetics and phylogenomics.</title>
        <authorList>
            <person name="Vandepol N."/>
            <person name="Liber J."/>
            <person name="Desiro A."/>
            <person name="Na H."/>
            <person name="Kennedy M."/>
            <person name="Barry K."/>
            <person name="Grigoriev I.V."/>
            <person name="Miller A.N."/>
            <person name="O'Donnell K."/>
            <person name="Stajich J.E."/>
            <person name="Bonito G."/>
        </authorList>
    </citation>
    <scope>NUCLEOTIDE SEQUENCE</scope>
    <source>
        <strain evidence="4">KOD948</strain>
    </source>
</reference>
<sequence length="502" mass="55150">MLLSFEFVAGAIGLALMATPQAQAQSSISCGGSITNGELGTFTVQYFDNEQMSVLTTVGRSSNESYLLYCGDQPSPDTMALLVMGIPSNIKTFKVPVQRIAVEDPYSPLGGSFIGSYVELAGGNYATTEVLDPSRVVSPCLQQKVQSGNITSFQGAMDQYTQLDATFRPIQHQGQIKDIWVPTWDDSKPLFGIEYIKAVSMFFGNGQSGESVYKTIKDSYMVLQDDMIRIPKENKKRIAWVMYDFNTKYWRLRNNPFSRNIIIDAGGIPFPLSGIAGDQPSLTADEIKIMIRNAQVVIDETDFSGQGNVNPYTLWKRLIGFADSERVPVIDQWKVYSLDNTFNPDGISDAHYRVEARPDLLLKDIIHSQYPTYDPAYRFTFLNEGFVHGDGPSNLQTADMCNESTVYNKGDIKSFAAKPQFNGDSTPPPPAVGGGIYGSEDGGSGGEQSGGGKKSGVVAAVVSVAVILGAGFAFAFFKWTRRAKEDRFIELEEEMNNEIPLH</sequence>
<dbReference type="PANTHER" id="PTHR38360">
    <property type="entry name" value="OS03G0120000 PROTEIN"/>
    <property type="match status" value="1"/>
</dbReference>
<keyword evidence="2" id="KW-0472">Membrane</keyword>
<dbReference type="PANTHER" id="PTHR38360:SF1">
    <property type="entry name" value="F12P19.7"/>
    <property type="match status" value="1"/>
</dbReference>
<dbReference type="Proteomes" id="UP000726737">
    <property type="component" value="Unassembled WGS sequence"/>
</dbReference>